<dbReference type="Pfam" id="PF06974">
    <property type="entry name" value="WS_DGAT_C"/>
    <property type="match status" value="1"/>
</dbReference>
<gene>
    <name evidence="14" type="ORF">EV378_6754</name>
</gene>
<keyword evidence="15" id="KW-1185">Reference proteome</keyword>
<dbReference type="Pfam" id="PF03007">
    <property type="entry name" value="WS_DGAT_cat"/>
    <property type="match status" value="1"/>
</dbReference>
<evidence type="ECO:0000256" key="6">
    <source>
        <dbReference type="ARBA" id="ARBA00022679"/>
    </source>
</evidence>
<dbReference type="Proteomes" id="UP000295560">
    <property type="component" value="Unassembled WGS sequence"/>
</dbReference>
<dbReference type="Gene3D" id="3.30.559.30">
    <property type="entry name" value="Nonribosomal peptide synthetase, condensation domain"/>
    <property type="match status" value="1"/>
</dbReference>
<evidence type="ECO:0000313" key="15">
    <source>
        <dbReference type="Proteomes" id="UP000295560"/>
    </source>
</evidence>
<dbReference type="GO" id="GO:0006071">
    <property type="term" value="P:glycerol metabolic process"/>
    <property type="evidence" value="ECO:0007669"/>
    <property type="project" value="UniProtKB-KW"/>
</dbReference>
<feature type="domain" description="O-acyltransferase WSD1 C-terminal" evidence="13">
    <location>
        <begin position="301"/>
        <end position="441"/>
    </location>
</feature>
<comment type="catalytic activity">
    <reaction evidence="10">
        <text>an acyl-CoA + a 1,2-diacyl-sn-glycerol = a triacyl-sn-glycerol + CoA</text>
        <dbReference type="Rhea" id="RHEA:10868"/>
        <dbReference type="ChEBI" id="CHEBI:17815"/>
        <dbReference type="ChEBI" id="CHEBI:57287"/>
        <dbReference type="ChEBI" id="CHEBI:58342"/>
        <dbReference type="ChEBI" id="CHEBI:64615"/>
        <dbReference type="EC" id="2.3.1.20"/>
    </reaction>
</comment>
<comment type="caution">
    <text evidence="14">The sequence shown here is derived from an EMBL/GenBank/DDBJ whole genome shotgun (WGS) entry which is preliminary data.</text>
</comment>
<dbReference type="PANTHER" id="PTHR31650:SF1">
    <property type="entry name" value="WAX ESTER SYNTHASE_DIACYLGLYCEROL ACYLTRANSFERASE 4-RELATED"/>
    <property type="match status" value="1"/>
</dbReference>
<evidence type="ECO:0000256" key="8">
    <source>
        <dbReference type="ARBA" id="ARBA00023098"/>
    </source>
</evidence>
<dbReference type="InterPro" id="IPR023213">
    <property type="entry name" value="CAT-like_dom_sf"/>
</dbReference>
<sequence>MSSARLRAGAVDPIDRASPSDLLQLAVDRGPVPWQVGALLVTDRPLDAAAVRRALADRVRSVPRLRRRLVRTPPLCGRPVWVDDPGFAVGRHVSEARCPPPGDEAALLDIAVRSVGTRLPLDHPAWGAVVVTGLAGDRGAVVLVVHHVLADGVGGLAALARLLDDAPPDEHDPFPRRPPAPHRLFADALAARVRAATHLARGLRRVRDAAGELRAARAPRAPRSSLNGPVGARRALRVVRADLSAVRAAAHRHGGTVNDVVLAAVAGAVGHLLGGRGDGAGEIVVSVPVSSRRRTDAGRLGNAVGAQPVSVPTTGTPHTRLATVARRTAGRRSAPRGASAFLLDAAFRAVAATGALPWLLARQRLVTTFVTDLRGPGAPVAFLGARVREIVPVVSTTGNVPVVVAALSYAGTLALAVVADPEACPELDALATDLGAELEALCRSGDGPDGDERRPGPAGT</sequence>
<keyword evidence="8" id="KW-0443">Lipid metabolism</keyword>
<keyword evidence="9 14" id="KW-0012">Acyltransferase</keyword>
<name>A0A4V2PI02_PSEEN</name>
<dbReference type="UniPathway" id="UPA00282"/>
<evidence type="ECO:0000256" key="4">
    <source>
        <dbReference type="ARBA" id="ARBA00013244"/>
    </source>
</evidence>
<evidence type="ECO:0000259" key="12">
    <source>
        <dbReference type="Pfam" id="PF03007"/>
    </source>
</evidence>
<dbReference type="SUPFAM" id="SSF52777">
    <property type="entry name" value="CoA-dependent acyltransferases"/>
    <property type="match status" value="2"/>
</dbReference>
<keyword evidence="7" id="KW-0319">Glycerol metabolism</keyword>
<proteinExistence type="inferred from homology"/>
<dbReference type="GO" id="GO:0001666">
    <property type="term" value="P:response to hypoxia"/>
    <property type="evidence" value="ECO:0007669"/>
    <property type="project" value="TreeGrafter"/>
</dbReference>
<reference evidence="14 15" key="1">
    <citation type="submission" date="2019-03" db="EMBL/GenBank/DDBJ databases">
        <title>Sequencing the genomes of 1000 actinobacteria strains.</title>
        <authorList>
            <person name="Klenk H.-P."/>
        </authorList>
    </citation>
    <scope>NUCLEOTIDE SEQUENCE [LARGE SCALE GENOMIC DNA]</scope>
    <source>
        <strain evidence="14 15">DSM 44969</strain>
    </source>
</reference>
<feature type="region of interest" description="Disordered" evidence="11">
    <location>
        <begin position="441"/>
        <end position="460"/>
    </location>
</feature>
<dbReference type="EMBL" id="SMFZ01000002">
    <property type="protein sequence ID" value="TCK22746.1"/>
    <property type="molecule type" value="Genomic_DNA"/>
</dbReference>
<comment type="pathway">
    <text evidence="1">Glycerolipid metabolism; triacylglycerol biosynthesis.</text>
</comment>
<dbReference type="Gene3D" id="3.30.559.10">
    <property type="entry name" value="Chloramphenicol acetyltransferase-like domain"/>
    <property type="match status" value="1"/>
</dbReference>
<dbReference type="PANTHER" id="PTHR31650">
    <property type="entry name" value="O-ACYLTRANSFERASE (WSD1-LIKE) FAMILY PROTEIN"/>
    <property type="match status" value="1"/>
</dbReference>
<dbReference type="InterPro" id="IPR004255">
    <property type="entry name" value="O-acyltransferase_WSD1_N"/>
</dbReference>
<dbReference type="GO" id="GO:0005886">
    <property type="term" value="C:plasma membrane"/>
    <property type="evidence" value="ECO:0007669"/>
    <property type="project" value="TreeGrafter"/>
</dbReference>
<feature type="compositionally biased region" description="Basic and acidic residues" evidence="11">
    <location>
        <begin position="450"/>
        <end position="460"/>
    </location>
</feature>
<dbReference type="EC" id="2.3.1.20" evidence="4"/>
<dbReference type="OrthoDB" id="9810950at2"/>
<dbReference type="GO" id="GO:0004144">
    <property type="term" value="F:diacylglycerol O-acyltransferase activity"/>
    <property type="evidence" value="ECO:0007669"/>
    <property type="project" value="UniProtKB-EC"/>
</dbReference>
<keyword evidence="6 14" id="KW-0808">Transferase</keyword>
<evidence type="ECO:0000256" key="1">
    <source>
        <dbReference type="ARBA" id="ARBA00004771"/>
    </source>
</evidence>
<keyword evidence="5" id="KW-0444">Lipid biosynthesis</keyword>
<evidence type="ECO:0000313" key="14">
    <source>
        <dbReference type="EMBL" id="TCK22746.1"/>
    </source>
</evidence>
<dbReference type="GO" id="GO:0019432">
    <property type="term" value="P:triglyceride biosynthetic process"/>
    <property type="evidence" value="ECO:0007669"/>
    <property type="project" value="UniProtKB-UniPathway"/>
</dbReference>
<dbReference type="InterPro" id="IPR045034">
    <property type="entry name" value="O-acyltransferase_WSD1-like"/>
</dbReference>
<evidence type="ECO:0000256" key="10">
    <source>
        <dbReference type="ARBA" id="ARBA00048109"/>
    </source>
</evidence>
<evidence type="ECO:0000256" key="5">
    <source>
        <dbReference type="ARBA" id="ARBA00022516"/>
    </source>
</evidence>
<comment type="pathway">
    <text evidence="2">Lipid metabolism.</text>
</comment>
<dbReference type="GO" id="GO:0051701">
    <property type="term" value="P:biological process involved in interaction with host"/>
    <property type="evidence" value="ECO:0007669"/>
    <property type="project" value="TreeGrafter"/>
</dbReference>
<dbReference type="GO" id="GO:0071731">
    <property type="term" value="P:response to nitric oxide"/>
    <property type="evidence" value="ECO:0007669"/>
    <property type="project" value="TreeGrafter"/>
</dbReference>
<organism evidence="14 15">
    <name type="scientific">Pseudonocardia endophytica</name>
    <dbReference type="NCBI Taxonomy" id="401976"/>
    <lineage>
        <taxon>Bacteria</taxon>
        <taxon>Bacillati</taxon>
        <taxon>Actinomycetota</taxon>
        <taxon>Actinomycetes</taxon>
        <taxon>Pseudonocardiales</taxon>
        <taxon>Pseudonocardiaceae</taxon>
        <taxon>Pseudonocardia</taxon>
    </lineage>
</organism>
<feature type="domain" description="O-acyltransferase WSD1-like N-terminal" evidence="12">
    <location>
        <begin position="18"/>
        <end position="261"/>
    </location>
</feature>
<evidence type="ECO:0000256" key="7">
    <source>
        <dbReference type="ARBA" id="ARBA00022798"/>
    </source>
</evidence>
<accession>A0A4V2PI02</accession>
<dbReference type="RefSeq" id="WP_132431812.1">
    <property type="nucleotide sequence ID" value="NZ_SMFZ01000002.1"/>
</dbReference>
<evidence type="ECO:0000256" key="2">
    <source>
        <dbReference type="ARBA" id="ARBA00005189"/>
    </source>
</evidence>
<dbReference type="AlphaFoldDB" id="A0A4V2PI02"/>
<evidence type="ECO:0000256" key="9">
    <source>
        <dbReference type="ARBA" id="ARBA00023315"/>
    </source>
</evidence>
<protein>
    <recommendedName>
        <fullName evidence="4">diacylglycerol O-acyltransferase</fullName>
        <ecNumber evidence="4">2.3.1.20</ecNumber>
    </recommendedName>
</protein>
<evidence type="ECO:0000259" key="13">
    <source>
        <dbReference type="Pfam" id="PF06974"/>
    </source>
</evidence>
<comment type="similarity">
    <text evidence="3">Belongs to the long-chain O-acyltransferase family.</text>
</comment>
<evidence type="ECO:0000256" key="3">
    <source>
        <dbReference type="ARBA" id="ARBA00009587"/>
    </source>
</evidence>
<dbReference type="InterPro" id="IPR009721">
    <property type="entry name" value="O-acyltransferase_WSD1_C"/>
</dbReference>
<evidence type="ECO:0000256" key="11">
    <source>
        <dbReference type="SAM" id="MobiDB-lite"/>
    </source>
</evidence>